<dbReference type="GO" id="GO:0004519">
    <property type="term" value="F:endonuclease activity"/>
    <property type="evidence" value="ECO:0007669"/>
    <property type="project" value="UniProtKB-KW"/>
</dbReference>
<dbReference type="OrthoDB" id="5576441at2759"/>
<protein>
    <submittedName>
        <fullName evidence="2">5'-flap endonuclease</fullName>
    </submittedName>
</protein>
<dbReference type="AlphaFoldDB" id="A0A9W8I212"/>
<gene>
    <name evidence="2" type="primary">SLX4</name>
    <name evidence="2" type="ORF">H4R20_002128</name>
</gene>
<dbReference type="EMBL" id="JANBUO010000298">
    <property type="protein sequence ID" value="KAJ2805345.1"/>
    <property type="molecule type" value="Genomic_DNA"/>
</dbReference>
<dbReference type="Proteomes" id="UP001140094">
    <property type="component" value="Unassembled WGS sequence"/>
</dbReference>
<accession>A0A9W8I212</accession>
<feature type="compositionally biased region" description="Polar residues" evidence="1">
    <location>
        <begin position="198"/>
        <end position="212"/>
    </location>
</feature>
<evidence type="ECO:0000313" key="3">
    <source>
        <dbReference type="Proteomes" id="UP001140094"/>
    </source>
</evidence>
<name>A0A9W8I212_9FUNG</name>
<keyword evidence="2" id="KW-0540">Nuclease</keyword>
<feature type="compositionally biased region" description="Basic residues" evidence="1">
    <location>
        <begin position="281"/>
        <end position="292"/>
    </location>
</feature>
<sequence>MNNENNSSDAPILCTLCDMDITALEALERNAHVEECLDNGRVAFRQVEASSSVDLTTATLDRLNDCPVCGATWPLTDPLRVKHVKGCAAEHGLSAKELVSLIEMFRESLDNSSRSSAADVKTSSERSSALVESHNSDNSCSSNSFQQAIDQRPRKAKANTATTITVDGGKTRSIDSWFGNRKSEKSAQPASNDKALPINSSTYNGTVRRSQDSRNSISFDIEEDDDFKSTRVRIPLRQTILSARRVGKKRQEVLDEMDDDLNEAKALSLSLRHGPDPELSKHRKSNSRRKEARSKAAELLNRSDILASKEAQSYIRQRAVALRYMDERRETTAKNVEESANDDLIRATSPPITGSELWRMGSLDRMPDRSYCSIFENYKVG</sequence>
<feature type="region of interest" description="Disordered" evidence="1">
    <location>
        <begin position="112"/>
        <end position="212"/>
    </location>
</feature>
<feature type="region of interest" description="Disordered" evidence="1">
    <location>
        <begin position="270"/>
        <end position="293"/>
    </location>
</feature>
<proteinExistence type="predicted"/>
<comment type="caution">
    <text evidence="2">The sequence shown here is derived from an EMBL/GenBank/DDBJ whole genome shotgun (WGS) entry which is preliminary data.</text>
</comment>
<evidence type="ECO:0000313" key="2">
    <source>
        <dbReference type="EMBL" id="KAJ2805345.1"/>
    </source>
</evidence>
<evidence type="ECO:0000256" key="1">
    <source>
        <dbReference type="SAM" id="MobiDB-lite"/>
    </source>
</evidence>
<reference evidence="2" key="1">
    <citation type="submission" date="2022-07" db="EMBL/GenBank/DDBJ databases">
        <title>Phylogenomic reconstructions and comparative analyses of Kickxellomycotina fungi.</title>
        <authorList>
            <person name="Reynolds N.K."/>
            <person name="Stajich J.E."/>
            <person name="Barry K."/>
            <person name="Grigoriev I.V."/>
            <person name="Crous P."/>
            <person name="Smith M.E."/>
        </authorList>
    </citation>
    <scope>NUCLEOTIDE SEQUENCE</scope>
    <source>
        <strain evidence="2">NRRL 1565</strain>
    </source>
</reference>
<organism evidence="2 3">
    <name type="scientific">Coemansia guatemalensis</name>
    <dbReference type="NCBI Taxonomy" id="2761395"/>
    <lineage>
        <taxon>Eukaryota</taxon>
        <taxon>Fungi</taxon>
        <taxon>Fungi incertae sedis</taxon>
        <taxon>Zoopagomycota</taxon>
        <taxon>Kickxellomycotina</taxon>
        <taxon>Kickxellomycetes</taxon>
        <taxon>Kickxellales</taxon>
        <taxon>Kickxellaceae</taxon>
        <taxon>Coemansia</taxon>
    </lineage>
</organism>
<keyword evidence="2" id="KW-0255">Endonuclease</keyword>
<keyword evidence="3" id="KW-1185">Reference proteome</keyword>
<keyword evidence="2" id="KW-0378">Hydrolase</keyword>